<reference evidence="3" key="1">
    <citation type="submission" date="2021-02" db="EMBL/GenBank/DDBJ databases">
        <authorList>
            <person name="Nowell W R."/>
        </authorList>
    </citation>
    <scope>NUCLEOTIDE SEQUENCE</scope>
</reference>
<dbReference type="InterPro" id="IPR012664">
    <property type="entry name" value="CHP02452"/>
</dbReference>
<dbReference type="InterPro" id="IPR043472">
    <property type="entry name" value="Macro_dom-like"/>
</dbReference>
<evidence type="ECO:0000256" key="1">
    <source>
        <dbReference type="SAM" id="MobiDB-lite"/>
    </source>
</evidence>
<organism evidence="3 4">
    <name type="scientific">Adineta ricciae</name>
    <name type="common">Rotifer</name>
    <dbReference type="NCBI Taxonomy" id="249248"/>
    <lineage>
        <taxon>Eukaryota</taxon>
        <taxon>Metazoa</taxon>
        <taxon>Spiralia</taxon>
        <taxon>Gnathifera</taxon>
        <taxon>Rotifera</taxon>
        <taxon>Eurotatoria</taxon>
        <taxon>Bdelloidea</taxon>
        <taxon>Adinetida</taxon>
        <taxon>Adinetidae</taxon>
        <taxon>Adineta</taxon>
    </lineage>
</organism>
<dbReference type="InterPro" id="IPR019261">
    <property type="entry name" value="PARG_cat_microbial"/>
</dbReference>
<evidence type="ECO:0000259" key="2">
    <source>
        <dbReference type="Pfam" id="PF10021"/>
    </source>
</evidence>
<dbReference type="SUPFAM" id="SSF52949">
    <property type="entry name" value="Macro domain-like"/>
    <property type="match status" value="1"/>
</dbReference>
<feature type="region of interest" description="Disordered" evidence="1">
    <location>
        <begin position="1633"/>
        <end position="1667"/>
    </location>
</feature>
<protein>
    <recommendedName>
        <fullName evidence="2">Microbial-type PARG catalytic domain-containing protein</fullName>
    </recommendedName>
</protein>
<dbReference type="EMBL" id="CAJNOJ010000377">
    <property type="protein sequence ID" value="CAF1423717.1"/>
    <property type="molecule type" value="Genomic_DNA"/>
</dbReference>
<dbReference type="NCBIfam" id="TIGR02452">
    <property type="entry name" value="TIGR02452 family protein"/>
    <property type="match status" value="1"/>
</dbReference>
<feature type="compositionally biased region" description="Basic and acidic residues" evidence="1">
    <location>
        <begin position="1640"/>
        <end position="1667"/>
    </location>
</feature>
<feature type="domain" description="Microbial-type PARG catalytic" evidence="2">
    <location>
        <begin position="398"/>
        <end position="557"/>
    </location>
</feature>
<proteinExistence type="predicted"/>
<comment type="caution">
    <text evidence="3">The sequence shown here is derived from an EMBL/GenBank/DDBJ whole genome shotgun (WGS) entry which is preliminary data.</text>
</comment>
<gene>
    <name evidence="3" type="ORF">EDS130_LOCUS37687</name>
</gene>
<dbReference type="PANTHER" id="PTHR35596">
    <property type="entry name" value="DUF2263 DOMAIN-CONTAINING PROTEIN"/>
    <property type="match status" value="1"/>
</dbReference>
<evidence type="ECO:0000313" key="4">
    <source>
        <dbReference type="Proteomes" id="UP000663852"/>
    </source>
</evidence>
<dbReference type="Pfam" id="PF10021">
    <property type="entry name" value="PARG_cat_microb"/>
    <property type="match status" value="1"/>
</dbReference>
<evidence type="ECO:0000313" key="3">
    <source>
        <dbReference type="EMBL" id="CAF1423717.1"/>
    </source>
</evidence>
<dbReference type="Gene3D" id="3.40.220.10">
    <property type="entry name" value="Leucine Aminopeptidase, subunit E, domain 1"/>
    <property type="match status" value="1"/>
</dbReference>
<dbReference type="OrthoDB" id="9985428at2759"/>
<name>A0A815MQ95_ADIRI</name>
<sequence length="1848" mass="210773">MQSTIFSAQTPIVYIPDLPTRFSEDELKEVIKRRLHITANIGVVEVICYPKLGIGMIQTENSQDKEKLITGIQSLALGKNYNISITFVDKLELDSYVVFDENISSIPNADEAAHQFKKSYKTQVTPECKPIAAPFPNIFHIVLETPDELVKVANSPEFTTQDGISAVVYPNAEYCFFEDLPPNVNSDKLASAVASQAGVNVLPPTSFHVQYCQSSNSSVVIAVKSESKWIADNYLNINGQNLPKKKDFTYRVLVSPVPRDIDINLILNHRMFTNHVVRHQHINDHLVIELDNIDVYKECIDNAAIGIGGKPMSITPYTSTSVSNSNELDATNWYETVMVNMKPDIMLYVFDYKHAIFDLPWNEESWLEQMGKIEGKERRSKTYDHQRHLLRVTVMLNTIGVVRKRKYVVGGEEISLKSERLQTIRYDCKSKIAHGRQILESEFKTPYSSTTVRVVNEDCLVLYQRLASEGCRPLLLNMANAKTPGGGYRKGDGAQEENIFRRSDYYQSLDLEVADRERYERLYQSSKGDIKRAKDQDVLYPMKEFEAIYTSGITVFRGTEESGYAFLKKPLYDVCAIAMAAYRDPPLTDKNMLQDRSAINTLKKIENVFTIAHQHKHDCLVLSALGCGAFRNPPEHVALLFKSMIRQYAGYFKTIYFAILDDHNTGNSLNPHGNLLPFEEVFNKFNIVYPPKSLRVNSASGPYRILNKSSDGKVTLSDVCILHLPPCENGSKCAEFNDAGHKAKFSHPPVCPLLEEGTTCTENNDEVHMFTFLHNSKCKYGGQCTNTDAKHLSDYEHPDYCPNHLHCHEKSSEHFIAYRHLPVCRDGETCLKYLNSDAEHCKSYRHCKLICSDDNTCVRFHDQQHMENTIHTFRPPCPFTPYHCSRMVKYVQHADGQPVSEDVQRHCLTFSHVCPYGSRCTANDKKHYLTFIHIARHICAGGELCMKMKHEHHLESYSHPGVKDIRLLCKNAGYECRDRLKNDHLKKYRHGQNHNHLRVAPCSNFNSSINFPRNQGEMIRAVNTYIQKAGWKETNISPEIINWIRALQPVHRCNKFIFESILVHGHVMSRHYMELLKRPHYVVQAVLQHSRIRRIFLEHNTPEVKHNVSELVKILVHAEFGKTGADGMSPAEPDHDSKVLKFEKKLKPPLTDHDIQAIHDWTIKIAQASIKLTSSPMGIGFDVDKKLGTDHHIFSILGPHHGFYYGDIVITFKQEIMFHPDSNFTVQAGTSFPSGRIYQQRPWKADPGGDDKRIKDFHHGKLHCSVPRYEHAAAAELVAVTGLKKQSMGISLDAVIHNWKTLDSHFVFESHLPQLIPLDYIDNVYMPKTLFDTLSSEARNSARAVFGQSLILSDHAIDLSITKSTSMTEPDDSRKPYLNYILDKNIEKIKDRIAEPQISRGIVITVPGTKFEELIGIPITISQSYYLYRLDKSGKSEHPEMTYIYWQAMNGDMMLTISNERINSDGKDQPSLYCLICYVAGKPSSTRDDYHEEYSYLNIGHPYQHYNNVHMSKFKAKSNVFYRGCNTDDFLTFCLKLNHKTGDVTLSHVGPNGIYNHTKISYQFDKHELDLTKINYIHVSGGHQDVPIRNLTINHEPVAELEKLCDLTFKIDTSELLKAQVASPSYMPYGHYAADGGSIEPKKNARNQRREKPPSSASHESKSSPKEKLSLFAKLKHAIFGSSKKPETASSQRASSKLRPCADSVYCLKQNAKDHISEFSHPCRFNELCRNPENEPHLTHAHHKASLCSDDKDCSRKTDPVHRAKYRHTNLPDYLYPCRYQESCREQSNEHRMKFFHGEELPSVKKNKSRTADGTTKSKLTPCRYGADCRMMKKSEHCAQYSHPTNSF</sequence>
<accession>A0A815MQ95</accession>
<dbReference type="Proteomes" id="UP000663852">
    <property type="component" value="Unassembled WGS sequence"/>
</dbReference>
<dbReference type="PANTHER" id="PTHR35596:SF1">
    <property type="entry name" value="MICROBIAL-TYPE PARG CATALYTIC DOMAIN-CONTAINING PROTEIN"/>
    <property type="match status" value="1"/>
</dbReference>